<dbReference type="CDD" id="cd18316">
    <property type="entry name" value="BTB_POZ_KCTD-like"/>
    <property type="match status" value="1"/>
</dbReference>
<dbReference type="EMBL" id="HBGQ01087214">
    <property type="protein sequence ID" value="CAD9521077.1"/>
    <property type="molecule type" value="Transcribed_RNA"/>
</dbReference>
<proteinExistence type="predicted"/>
<dbReference type="PROSITE" id="PS50188">
    <property type="entry name" value="B302_SPRY"/>
    <property type="match status" value="1"/>
</dbReference>
<dbReference type="InterPro" id="IPR043136">
    <property type="entry name" value="B30.2/SPRY_sf"/>
</dbReference>
<dbReference type="Gene3D" id="2.60.120.920">
    <property type="match status" value="1"/>
</dbReference>
<accession>A0A7S2N5M6</accession>
<dbReference type="PANTHER" id="PTHR14499:SF136">
    <property type="entry name" value="GH08630P"/>
    <property type="match status" value="1"/>
</dbReference>
<gene>
    <name evidence="2" type="ORF">AAND1436_LOCUS41561</name>
</gene>
<dbReference type="InterPro" id="IPR011333">
    <property type="entry name" value="SKP1/BTB/POZ_sf"/>
</dbReference>
<evidence type="ECO:0000313" key="2">
    <source>
        <dbReference type="EMBL" id="CAD9521077.1"/>
    </source>
</evidence>
<organism evidence="2">
    <name type="scientific">Alexandrium andersonii</name>
    <dbReference type="NCBI Taxonomy" id="327968"/>
    <lineage>
        <taxon>Eukaryota</taxon>
        <taxon>Sar</taxon>
        <taxon>Alveolata</taxon>
        <taxon>Dinophyceae</taxon>
        <taxon>Gonyaulacales</taxon>
        <taxon>Pyrocystaceae</taxon>
        <taxon>Alexandrium</taxon>
    </lineage>
</organism>
<dbReference type="AlphaFoldDB" id="A0A7S2N5M6"/>
<dbReference type="InterPro" id="IPR013320">
    <property type="entry name" value="ConA-like_dom_sf"/>
</dbReference>
<name>A0A7S2N5M6_9DINO</name>
<dbReference type="GO" id="GO:0051260">
    <property type="term" value="P:protein homooligomerization"/>
    <property type="evidence" value="ECO:0007669"/>
    <property type="project" value="InterPro"/>
</dbReference>
<protein>
    <recommendedName>
        <fullName evidence="1">B30.2/SPRY domain-containing protein</fullName>
    </recommendedName>
</protein>
<dbReference type="Pfam" id="PF02214">
    <property type="entry name" value="BTB_2"/>
    <property type="match status" value="1"/>
</dbReference>
<dbReference type="Gene3D" id="3.30.710.10">
    <property type="entry name" value="Potassium Channel Kv1.1, Chain A"/>
    <property type="match status" value="1"/>
</dbReference>
<dbReference type="PANTHER" id="PTHR14499">
    <property type="entry name" value="POTASSIUM CHANNEL TETRAMERIZATION DOMAIN-CONTAINING"/>
    <property type="match status" value="1"/>
</dbReference>
<feature type="domain" description="B30.2/SPRY" evidence="1">
    <location>
        <begin position="175"/>
        <end position="370"/>
    </location>
</feature>
<dbReference type="InterPro" id="IPR003131">
    <property type="entry name" value="T1-type_BTB"/>
</dbReference>
<evidence type="ECO:0000259" key="1">
    <source>
        <dbReference type="PROSITE" id="PS50188"/>
    </source>
</evidence>
<reference evidence="2" key="1">
    <citation type="submission" date="2021-01" db="EMBL/GenBank/DDBJ databases">
        <authorList>
            <person name="Corre E."/>
            <person name="Pelletier E."/>
            <person name="Niang G."/>
            <person name="Scheremetjew M."/>
            <person name="Finn R."/>
            <person name="Kale V."/>
            <person name="Holt S."/>
            <person name="Cochrane G."/>
            <person name="Meng A."/>
            <person name="Brown T."/>
            <person name="Cohen L."/>
        </authorList>
    </citation>
    <scope>NUCLEOTIDE SEQUENCE</scope>
    <source>
        <strain evidence="2">CCMP2222</strain>
    </source>
</reference>
<dbReference type="SUPFAM" id="SSF54695">
    <property type="entry name" value="POZ domain"/>
    <property type="match status" value="1"/>
</dbReference>
<dbReference type="SUPFAM" id="SSF49899">
    <property type="entry name" value="Concanavalin A-like lectins/glucanases"/>
    <property type="match status" value="1"/>
</dbReference>
<sequence>MGVATDRTRMPMDAAGALRAIESDALVEPSFRRLLSAIEGERERIRATWQQIQQEREGTAQELERLRQDTEDWCQSEKMKIDAEWKRLDKLSEQMNDMWPSETEIIEINCSGTIFTTSRSSLCSIEGSVLSRVFSDEFIAEVPRDEMGRFFLDFNPACFGIVIEYLQNRRLRLDAPLPVIPGDQQHNMELLAEAWKLSPFLHENRINPVHTTSMLVQKNTVEATHPGWQVISSQHPLPMAGPSYFEVSILKNPDPRGGLAIGFCRHIPAGMEIHSIRLHGSVLYNSNNGLIGDIYDNSDVPDKIQLVEGSTFGIKHDVATKSLLWYANREYLGKAQIKSDPWDQVRTLYPVFALYVPGLTIQVNFSAPSPSATVPQDAGAAS</sequence>
<dbReference type="InterPro" id="IPR001870">
    <property type="entry name" value="B30.2/SPRY"/>
</dbReference>